<dbReference type="Proteomes" id="UP000523601">
    <property type="component" value="Unassembled WGS sequence"/>
</dbReference>
<evidence type="ECO:0000256" key="1">
    <source>
        <dbReference type="SAM" id="Coils"/>
    </source>
</evidence>
<reference evidence="3 4" key="1">
    <citation type="submission" date="2020-04" db="EMBL/GenBank/DDBJ databases">
        <title>Donghicola sp., a member of the Rhodobacteraceae family isolated from mangrove forest in Thailand.</title>
        <authorList>
            <person name="Charoenyingcharoen P."/>
            <person name="Yukphan P."/>
        </authorList>
    </citation>
    <scope>NUCLEOTIDE SEQUENCE [LARGE SCALE GENOMIC DNA]</scope>
    <source>
        <strain evidence="3 4">C2-DW-16</strain>
    </source>
</reference>
<proteinExistence type="predicted"/>
<accession>A0ABX2PCG0</accession>
<dbReference type="EMBL" id="JABCJD010000002">
    <property type="protein sequence ID" value="NVO26806.1"/>
    <property type="molecule type" value="Genomic_DNA"/>
</dbReference>
<evidence type="ECO:0000313" key="4">
    <source>
        <dbReference type="Proteomes" id="UP000523601"/>
    </source>
</evidence>
<name>A0ABX2PCG0_9RHOB</name>
<feature type="region of interest" description="Disordered" evidence="2">
    <location>
        <begin position="71"/>
        <end position="90"/>
    </location>
</feature>
<evidence type="ECO:0000313" key="3">
    <source>
        <dbReference type="EMBL" id="NVO26806.1"/>
    </source>
</evidence>
<keyword evidence="1" id="KW-0175">Coiled coil</keyword>
<comment type="caution">
    <text evidence="3">The sequence shown here is derived from an EMBL/GenBank/DDBJ whole genome shotgun (WGS) entry which is preliminary data.</text>
</comment>
<dbReference type="Pfam" id="PF19776">
    <property type="entry name" value="DUF6262"/>
    <property type="match status" value="1"/>
</dbReference>
<gene>
    <name evidence="3" type="ORF">HJ526_05205</name>
</gene>
<feature type="coiled-coil region" evidence="1">
    <location>
        <begin position="90"/>
        <end position="117"/>
    </location>
</feature>
<evidence type="ECO:0008006" key="5">
    <source>
        <dbReference type="Google" id="ProtNLM"/>
    </source>
</evidence>
<keyword evidence="4" id="KW-1185">Reference proteome</keyword>
<sequence>MTSKSGAELGKENAARLEDYLASVESLPTRGGKINVTAIARACGFDRQVLYTNPACKALLDAAAENSPLEARSAGSSIKSAEQMVPTSKLREAERRIQALEKKISEMRARIVGLETRLRRQSDIEDHLISRGRRAFPDIGTQLSNSES</sequence>
<dbReference type="InterPro" id="IPR046229">
    <property type="entry name" value="TnpC-like"/>
</dbReference>
<protein>
    <recommendedName>
        <fullName evidence="5">Transposase</fullName>
    </recommendedName>
</protein>
<organism evidence="3 4">
    <name type="scientific">Donghicola mangrovi</name>
    <dbReference type="NCBI Taxonomy" id="2729614"/>
    <lineage>
        <taxon>Bacteria</taxon>
        <taxon>Pseudomonadati</taxon>
        <taxon>Pseudomonadota</taxon>
        <taxon>Alphaproteobacteria</taxon>
        <taxon>Rhodobacterales</taxon>
        <taxon>Roseobacteraceae</taxon>
        <taxon>Donghicola</taxon>
    </lineage>
</organism>
<dbReference type="RefSeq" id="WP_176853222.1">
    <property type="nucleotide sequence ID" value="NZ_JABCJD010000002.1"/>
</dbReference>
<evidence type="ECO:0000256" key="2">
    <source>
        <dbReference type="SAM" id="MobiDB-lite"/>
    </source>
</evidence>